<evidence type="ECO:0000313" key="2">
    <source>
        <dbReference type="EMBL" id="ROU00291.1"/>
    </source>
</evidence>
<feature type="compositionally biased region" description="Basic and acidic residues" evidence="1">
    <location>
        <begin position="647"/>
        <end position="656"/>
    </location>
</feature>
<accession>A0A3N2QYK7</accession>
<comment type="caution">
    <text evidence="2">The sequence shown here is derived from an EMBL/GenBank/DDBJ whole genome shotgun (WGS) entry which is preliminary data.</text>
</comment>
<evidence type="ECO:0000313" key="3">
    <source>
        <dbReference type="Proteomes" id="UP000268016"/>
    </source>
</evidence>
<feature type="region of interest" description="Disordered" evidence="1">
    <location>
        <begin position="536"/>
        <end position="609"/>
    </location>
</feature>
<feature type="region of interest" description="Disordered" evidence="1">
    <location>
        <begin position="645"/>
        <end position="810"/>
    </location>
</feature>
<feature type="compositionally biased region" description="Basic and acidic residues" evidence="1">
    <location>
        <begin position="760"/>
        <end position="770"/>
    </location>
</feature>
<dbReference type="PROSITE" id="PS51257">
    <property type="entry name" value="PROKAR_LIPOPROTEIN"/>
    <property type="match status" value="1"/>
</dbReference>
<dbReference type="EMBL" id="RDRB01000006">
    <property type="protein sequence ID" value="ROU00291.1"/>
    <property type="molecule type" value="Genomic_DNA"/>
</dbReference>
<feature type="compositionally biased region" description="Acidic residues" evidence="1">
    <location>
        <begin position="245"/>
        <end position="255"/>
    </location>
</feature>
<feature type="compositionally biased region" description="Acidic residues" evidence="1">
    <location>
        <begin position="591"/>
        <end position="601"/>
    </location>
</feature>
<evidence type="ECO:0008006" key="4">
    <source>
        <dbReference type="Google" id="ProtNLM"/>
    </source>
</evidence>
<feature type="compositionally biased region" description="Acidic residues" evidence="1">
    <location>
        <begin position="169"/>
        <end position="179"/>
    </location>
</feature>
<feature type="region of interest" description="Disordered" evidence="1">
    <location>
        <begin position="100"/>
        <end position="132"/>
    </location>
</feature>
<feature type="compositionally biased region" description="Low complexity" evidence="1">
    <location>
        <begin position="380"/>
        <end position="390"/>
    </location>
</feature>
<feature type="compositionally biased region" description="Low complexity" evidence="1">
    <location>
        <begin position="317"/>
        <end position="342"/>
    </location>
</feature>
<feature type="region of interest" description="Disordered" evidence="1">
    <location>
        <begin position="148"/>
        <end position="524"/>
    </location>
</feature>
<feature type="region of interest" description="Disordered" evidence="1">
    <location>
        <begin position="621"/>
        <end position="640"/>
    </location>
</feature>
<protein>
    <recommendedName>
        <fullName evidence="4">Chemotaxis protein CheA</fullName>
    </recommendedName>
</protein>
<feature type="compositionally biased region" description="Low complexity" evidence="1">
    <location>
        <begin position="264"/>
        <end position="275"/>
    </location>
</feature>
<feature type="compositionally biased region" description="Acidic residues" evidence="1">
    <location>
        <begin position="566"/>
        <end position="583"/>
    </location>
</feature>
<feature type="compositionally biased region" description="Polar residues" evidence="1">
    <location>
        <begin position="660"/>
        <end position="672"/>
    </location>
</feature>
<feature type="compositionally biased region" description="Acidic residues" evidence="1">
    <location>
        <begin position="464"/>
        <end position="476"/>
    </location>
</feature>
<dbReference type="AlphaFoldDB" id="A0A3N2QYK7"/>
<feature type="region of interest" description="Disordered" evidence="1">
    <location>
        <begin position="908"/>
        <end position="927"/>
    </location>
</feature>
<dbReference type="Proteomes" id="UP000268016">
    <property type="component" value="Unassembled WGS sequence"/>
</dbReference>
<feature type="compositionally biased region" description="Basic and acidic residues" evidence="1">
    <location>
        <begin position="550"/>
        <end position="565"/>
    </location>
</feature>
<evidence type="ECO:0000256" key="1">
    <source>
        <dbReference type="SAM" id="MobiDB-lite"/>
    </source>
</evidence>
<feature type="compositionally biased region" description="Low complexity" evidence="1">
    <location>
        <begin position="100"/>
        <end position="118"/>
    </location>
</feature>
<dbReference type="RefSeq" id="WP_123642841.1">
    <property type="nucleotide sequence ID" value="NZ_ML119086.1"/>
</dbReference>
<organism evidence="2 3">
    <name type="scientific">Histidinibacterium lentulum</name>
    <dbReference type="NCBI Taxonomy" id="2480588"/>
    <lineage>
        <taxon>Bacteria</taxon>
        <taxon>Pseudomonadati</taxon>
        <taxon>Pseudomonadota</taxon>
        <taxon>Alphaproteobacteria</taxon>
        <taxon>Rhodobacterales</taxon>
        <taxon>Paracoccaceae</taxon>
        <taxon>Histidinibacterium</taxon>
    </lineage>
</organism>
<reference evidence="2 3" key="1">
    <citation type="submission" date="2018-10" db="EMBL/GenBank/DDBJ databases">
        <title>Histidinibacterium lentulum gen. nov., sp. nov., a marine bacterium from the culture broth of Picochlorum sp. 122.</title>
        <authorList>
            <person name="Wang G."/>
        </authorList>
    </citation>
    <scope>NUCLEOTIDE SEQUENCE [LARGE SCALE GENOMIC DNA]</scope>
    <source>
        <strain evidence="2 3">B17</strain>
    </source>
</reference>
<feature type="compositionally biased region" description="Basic and acidic residues" evidence="1">
    <location>
        <begin position="723"/>
        <end position="732"/>
    </location>
</feature>
<feature type="compositionally biased region" description="Basic and acidic residues" evidence="1">
    <location>
        <begin position="357"/>
        <end position="368"/>
    </location>
</feature>
<gene>
    <name evidence="2" type="ORF">EAT49_13660</name>
</gene>
<proteinExistence type="predicted"/>
<keyword evidence="3" id="KW-1185">Reference proteome</keyword>
<sequence>MAEASKILTVSYGTFSCTLEGFDDAFDTMKAIAEYFRDLAADDRYFGAEPPTPDPEMLARIAEREVERRVEARLERGAYVLRPAPLTQATGLAAAATGFAPRSPAEAPRAEEATTPGASGRAELAEDSAEAADAELTDADLAEDHVGQETAEDAFSEEPHAQQVAADPVIDETAEDAFDPDTTADSLSPEPTEAPDGPQTDEGSVAALMTGEQVAQEPTVASPDADFDVEEFTAEGTPDHGQSLDDSDPMADSDDQATPMQDDAGQQAGGVAEAGPPEEAETLGAEAARSETGAWSEVFSADEQADHAPADWQESDASVPAEEALPEEPAAPDAMAVDAPEAGAVETPAPDPLATKSWDELTDAERREFRRRRRAERAARAQNAAAAAAETSADSAVTAPAAPVSEEQSHAGDQSTGDDVPVSGTAFEEPAETAGPDAEDESVTSKLDRIRALVGTGAASGTETEMDAETGDDADLDTLRSLIRQTDDGADAEAASGPDAEPQSDAEPPQPEAVPAAEAAPIRARVVKMRRSEFEARYGDMAREAQGSAEPERSDSDSRAEREPAGEDLSDLAELDGLEDAESAETRDFDTGGDADTDTGADSDAAVADLARLDGLEEYEAEVARATGPASSLSPDAEAELMEELAEVERMSRNEEESAPTASSAIVSQSELGPQPGTEDDEDPEEALPRESRAALLAAPPEADEAAISRILSETDAQLNEPEASRRREAIAHLKAAVAATEAARQLGENGGDGDDDGENMFRDDLDQVVRPRRTARPLTPSERPRPAPLKLVASQRVDAPRPPASAESRPVLPRRVEAGAAVPDATEAARQERFARFVAEMGTVGLTDLIEAAAAHVTFNEGEEDVSRPQLMRMVQAVVPSDFSREDGLRAFGTLLRQGRIEKVSNGRFRVSPQTRFNPRRAASGS</sequence>
<name>A0A3N2QYK7_9RHOB</name>
<dbReference type="OrthoDB" id="7798282at2"/>